<keyword evidence="2 4" id="KW-0103">Bromodomain</keyword>
<dbReference type="InterPro" id="IPR001487">
    <property type="entry name" value="Bromodomain"/>
</dbReference>
<dbReference type="PROSITE" id="PS50014">
    <property type="entry name" value="BROMODOMAIN_2"/>
    <property type="match status" value="1"/>
</dbReference>
<reference evidence="8" key="2">
    <citation type="submission" date="2021-03" db="UniProtKB">
        <authorList>
            <consortium name="EnsemblPlants"/>
        </authorList>
    </citation>
    <scope>IDENTIFICATION</scope>
</reference>
<dbReference type="InterPro" id="IPR036427">
    <property type="entry name" value="Bromodomain-like_sf"/>
</dbReference>
<feature type="region of interest" description="Disordered" evidence="5">
    <location>
        <begin position="241"/>
        <end position="374"/>
    </location>
</feature>
<evidence type="ECO:0000256" key="2">
    <source>
        <dbReference type="ARBA" id="ARBA00023117"/>
    </source>
</evidence>
<dbReference type="Gene3D" id="1.20.1270.220">
    <property type="match status" value="1"/>
</dbReference>
<feature type="compositionally biased region" description="Basic and acidic residues" evidence="5">
    <location>
        <begin position="502"/>
        <end position="511"/>
    </location>
</feature>
<feature type="compositionally biased region" description="Pro residues" evidence="5">
    <location>
        <begin position="316"/>
        <end position="327"/>
    </location>
</feature>
<feature type="compositionally biased region" description="Basic and acidic residues" evidence="5">
    <location>
        <begin position="278"/>
        <end position="290"/>
    </location>
</feature>
<evidence type="ECO:0000313" key="9">
    <source>
        <dbReference type="Proteomes" id="UP000596660"/>
    </source>
</evidence>
<proteinExistence type="predicted"/>
<dbReference type="SMART" id="SM00297">
    <property type="entry name" value="BROMO"/>
    <property type="match status" value="1"/>
</dbReference>
<dbReference type="Gene3D" id="1.20.920.10">
    <property type="entry name" value="Bromodomain-like"/>
    <property type="match status" value="1"/>
</dbReference>
<organism evidence="8 9">
    <name type="scientific">Chenopodium quinoa</name>
    <name type="common">Quinoa</name>
    <dbReference type="NCBI Taxonomy" id="63459"/>
    <lineage>
        <taxon>Eukaryota</taxon>
        <taxon>Viridiplantae</taxon>
        <taxon>Streptophyta</taxon>
        <taxon>Embryophyta</taxon>
        <taxon>Tracheophyta</taxon>
        <taxon>Spermatophyta</taxon>
        <taxon>Magnoliopsida</taxon>
        <taxon>eudicotyledons</taxon>
        <taxon>Gunneridae</taxon>
        <taxon>Pentapetalae</taxon>
        <taxon>Caryophyllales</taxon>
        <taxon>Chenopodiaceae</taxon>
        <taxon>Chenopodioideae</taxon>
        <taxon>Atripliceae</taxon>
        <taxon>Chenopodium</taxon>
    </lineage>
</organism>
<evidence type="ECO:0000259" key="6">
    <source>
        <dbReference type="PROSITE" id="PS50014"/>
    </source>
</evidence>
<dbReference type="EnsemblPlants" id="AUR62027079-RA">
    <property type="protein sequence ID" value="AUR62027079-RA:cds"/>
    <property type="gene ID" value="AUR62027079"/>
</dbReference>
<evidence type="ECO:0000259" key="7">
    <source>
        <dbReference type="PROSITE" id="PS51525"/>
    </source>
</evidence>
<dbReference type="PRINTS" id="PR00503">
    <property type="entry name" value="BROMODOMAIN"/>
</dbReference>
<dbReference type="PANTHER" id="PTHR45926">
    <property type="entry name" value="OSJNBA0053K19.4 PROTEIN"/>
    <property type="match status" value="1"/>
</dbReference>
<dbReference type="Proteomes" id="UP000596660">
    <property type="component" value="Unplaced"/>
</dbReference>
<dbReference type="Pfam" id="PF17035">
    <property type="entry name" value="BET"/>
    <property type="match status" value="1"/>
</dbReference>
<dbReference type="Gramene" id="AUR62027079-RA">
    <property type="protein sequence ID" value="AUR62027079-RA:cds"/>
    <property type="gene ID" value="AUR62027079"/>
</dbReference>
<evidence type="ECO:0000313" key="8">
    <source>
        <dbReference type="EnsemblPlants" id="AUR62027079-RA:cds"/>
    </source>
</evidence>
<reference evidence="8" key="1">
    <citation type="journal article" date="2017" name="Nature">
        <title>The genome of Chenopodium quinoa.</title>
        <authorList>
            <person name="Jarvis D.E."/>
            <person name="Ho Y.S."/>
            <person name="Lightfoot D.J."/>
            <person name="Schmoeckel S.M."/>
            <person name="Li B."/>
            <person name="Borm T.J.A."/>
            <person name="Ohyanagi H."/>
            <person name="Mineta K."/>
            <person name="Michell C.T."/>
            <person name="Saber N."/>
            <person name="Kharbatia N.M."/>
            <person name="Rupper R.R."/>
            <person name="Sharp A.R."/>
            <person name="Dally N."/>
            <person name="Boughton B.A."/>
            <person name="Woo Y.H."/>
            <person name="Gao G."/>
            <person name="Schijlen E.G.W.M."/>
            <person name="Guo X."/>
            <person name="Momin A.A."/>
            <person name="Negrao S."/>
            <person name="Al-Babili S."/>
            <person name="Gehring C."/>
            <person name="Roessner U."/>
            <person name="Jung C."/>
            <person name="Murphy K."/>
            <person name="Arold S.T."/>
            <person name="Gojobori T."/>
            <person name="van der Linden C.G."/>
            <person name="van Loo E.N."/>
            <person name="Jellen E.N."/>
            <person name="Maughan P.J."/>
            <person name="Tester M."/>
        </authorList>
    </citation>
    <scope>NUCLEOTIDE SEQUENCE [LARGE SCALE GENOMIC DNA]</scope>
    <source>
        <strain evidence="8">cv. PI 614886</strain>
    </source>
</reference>
<feature type="domain" description="Bromo" evidence="6">
    <location>
        <begin position="136"/>
        <end position="209"/>
    </location>
</feature>
<dbReference type="PROSITE" id="PS51525">
    <property type="entry name" value="NET"/>
    <property type="match status" value="1"/>
</dbReference>
<evidence type="ECO:0000256" key="5">
    <source>
        <dbReference type="SAM" id="MobiDB-lite"/>
    </source>
</evidence>
<keyword evidence="9" id="KW-1185">Reference proteome</keyword>
<dbReference type="Pfam" id="PF00439">
    <property type="entry name" value="Bromodomain"/>
    <property type="match status" value="1"/>
</dbReference>
<feature type="region of interest" description="Disordered" evidence="5">
    <location>
        <begin position="81"/>
        <end position="115"/>
    </location>
</feature>
<feature type="domain" description="NET" evidence="7">
    <location>
        <begin position="366"/>
        <end position="447"/>
    </location>
</feature>
<evidence type="ECO:0000256" key="1">
    <source>
        <dbReference type="ARBA" id="ARBA00023015"/>
    </source>
</evidence>
<feature type="compositionally biased region" description="Low complexity" evidence="5">
    <location>
        <begin position="518"/>
        <end position="545"/>
    </location>
</feature>
<dbReference type="InterPro" id="IPR027353">
    <property type="entry name" value="NET_dom"/>
</dbReference>
<keyword evidence="3" id="KW-0804">Transcription</keyword>
<keyword evidence="1" id="KW-0805">Transcription regulation</keyword>
<feature type="region of interest" description="Disordered" evidence="5">
    <location>
        <begin position="1"/>
        <end position="36"/>
    </location>
</feature>
<protein>
    <submittedName>
        <fullName evidence="8">Uncharacterized protein</fullName>
    </submittedName>
</protein>
<feature type="compositionally biased region" description="Polar residues" evidence="5">
    <location>
        <begin position="1"/>
        <end position="11"/>
    </location>
</feature>
<accession>A0A803MC86</accession>
<feature type="compositionally biased region" description="Basic and acidic residues" evidence="5">
    <location>
        <begin position="551"/>
        <end position="563"/>
    </location>
</feature>
<feature type="compositionally biased region" description="Basic and acidic residues" evidence="5">
    <location>
        <begin position="241"/>
        <end position="251"/>
    </location>
</feature>
<dbReference type="SUPFAM" id="SSF47370">
    <property type="entry name" value="Bromodomain"/>
    <property type="match status" value="1"/>
</dbReference>
<evidence type="ECO:0000256" key="4">
    <source>
        <dbReference type="PROSITE-ProRule" id="PRU00035"/>
    </source>
</evidence>
<dbReference type="InterPro" id="IPR038336">
    <property type="entry name" value="NET_sf"/>
</dbReference>
<dbReference type="AlphaFoldDB" id="A0A803MC86"/>
<feature type="compositionally biased region" description="Pro residues" evidence="5">
    <location>
        <begin position="296"/>
        <end position="306"/>
    </location>
</feature>
<evidence type="ECO:0000256" key="3">
    <source>
        <dbReference type="ARBA" id="ARBA00023163"/>
    </source>
</evidence>
<feature type="region of interest" description="Disordered" evidence="5">
    <location>
        <begin position="484"/>
        <end position="563"/>
    </location>
</feature>
<name>A0A803MC86_CHEQI</name>
<sequence length="563" mass="62679">MASTMKQLNHQNGDEFLNPPVNDNTASFNHHRKSSNDTSIAPYVSYDITGLSKSEIQLLKSRLMSELDKVRSLSNRIETGELRNGSNNISNPSKKRPFPVQQAVKETKRGKQQPQSAYVASSQVMKMCAQVLSKLMKQKAGYIFNEPVDVVGMGLHDYHTIVKRPMDLGTIKKNLGVKGFYRTPDEFAADVRLTFNNALTYNPKGHEVNILAERFLEKFEQYYRPVYHKFQSEKQQFMRQQKVEARPKEDAVVVVDEVQGNSWSKNPSPEPPRIESSPPKKPEPRLEPRVVELPPRVEPPPPPPPRPEPRAEPPPRTEPPPPRPEPVSAPVNHAPAPEPSHMSLQEVVRAGSVGTGRGSSGKLPKPKAKDPNKREMNMEEKHKLGAGLQSLPEEKMSQVIQIIRKRNGHLTQDGDEIELDIEAVDTETLWELDRFVTNYKKMVSKMRRQALMDMQNNNVGHHHGDHEQVGVSERVMETAKDEDVDIGGDDDEIQVHNFPPVEIDKDNDKNHGGGGGDTSSSSSSSSGSDSSSSSDSDSGSSSGSDSDVDDAQSRDNESKNIPH</sequence>